<proteinExistence type="predicted"/>
<dbReference type="EMBL" id="RDQH01000342">
    <property type="protein sequence ID" value="RXH70304.1"/>
    <property type="molecule type" value="Genomic_DNA"/>
</dbReference>
<dbReference type="PANTHER" id="PTHR22996:SF0">
    <property type="entry name" value="RE60872P-RELATED"/>
    <property type="match status" value="1"/>
</dbReference>
<evidence type="ECO:0000256" key="5">
    <source>
        <dbReference type="ARBA" id="ARBA00022771"/>
    </source>
</evidence>
<keyword evidence="6" id="KW-0833">Ubl conjugation pathway</keyword>
<dbReference type="GO" id="GO:0016567">
    <property type="term" value="P:protein ubiquitination"/>
    <property type="evidence" value="ECO:0007669"/>
    <property type="project" value="TreeGrafter"/>
</dbReference>
<gene>
    <name evidence="9" type="ORF">DVH24_007560</name>
</gene>
<dbReference type="Proteomes" id="UP000290289">
    <property type="component" value="Chromosome 16"/>
</dbReference>
<dbReference type="InterPro" id="IPR045194">
    <property type="entry name" value="MGRN1/RNF157-like"/>
</dbReference>
<name>A0A498HJ05_MALDO</name>
<evidence type="ECO:0000256" key="2">
    <source>
        <dbReference type="ARBA" id="ARBA00012483"/>
    </source>
</evidence>
<keyword evidence="4" id="KW-0479">Metal-binding</keyword>
<keyword evidence="5" id="KW-0863">Zinc-finger</keyword>
<dbReference type="EC" id="2.3.2.27" evidence="2"/>
<evidence type="ECO:0000313" key="9">
    <source>
        <dbReference type="EMBL" id="RXH70304.1"/>
    </source>
</evidence>
<keyword evidence="10" id="KW-1185">Reference proteome</keyword>
<dbReference type="PANTHER" id="PTHR22996">
    <property type="entry name" value="MAHOGUNIN"/>
    <property type="match status" value="1"/>
</dbReference>
<keyword evidence="3" id="KW-0808">Transferase</keyword>
<organism evidence="9 10">
    <name type="scientific">Malus domestica</name>
    <name type="common">Apple</name>
    <name type="synonym">Pyrus malus</name>
    <dbReference type="NCBI Taxonomy" id="3750"/>
    <lineage>
        <taxon>Eukaryota</taxon>
        <taxon>Viridiplantae</taxon>
        <taxon>Streptophyta</taxon>
        <taxon>Embryophyta</taxon>
        <taxon>Tracheophyta</taxon>
        <taxon>Spermatophyta</taxon>
        <taxon>Magnoliopsida</taxon>
        <taxon>eudicotyledons</taxon>
        <taxon>Gunneridae</taxon>
        <taxon>Pentapetalae</taxon>
        <taxon>rosids</taxon>
        <taxon>fabids</taxon>
        <taxon>Rosales</taxon>
        <taxon>Rosaceae</taxon>
        <taxon>Amygdaloideae</taxon>
        <taxon>Maleae</taxon>
        <taxon>Malus</taxon>
    </lineage>
</organism>
<dbReference type="InterPro" id="IPR058981">
    <property type="entry name" value="MGRN1/RNF157-like_N"/>
</dbReference>
<dbReference type="GO" id="GO:0008270">
    <property type="term" value="F:zinc ion binding"/>
    <property type="evidence" value="ECO:0007669"/>
    <property type="project" value="UniProtKB-KW"/>
</dbReference>
<comment type="caution">
    <text evidence="9">The sequence shown here is derived from an EMBL/GenBank/DDBJ whole genome shotgun (WGS) entry which is preliminary data.</text>
</comment>
<evidence type="ECO:0000259" key="8">
    <source>
        <dbReference type="Pfam" id="PF26192"/>
    </source>
</evidence>
<dbReference type="GO" id="GO:0061630">
    <property type="term" value="F:ubiquitin protein ligase activity"/>
    <property type="evidence" value="ECO:0007669"/>
    <property type="project" value="UniProtKB-EC"/>
</dbReference>
<keyword evidence="7" id="KW-0862">Zinc</keyword>
<sequence length="98" mass="11323">MTIHFNLHPLVTVHFEQGLGPKFRQPHETGIHFSMFEDTMLLKMCPPAYDRSEGSPKEKGEFQVSLRVVKQILWVNGMRYELHEIYGIGNSVEGDVHK</sequence>
<dbReference type="STRING" id="3750.A0A498HJ05"/>
<evidence type="ECO:0000313" key="10">
    <source>
        <dbReference type="Proteomes" id="UP000290289"/>
    </source>
</evidence>
<protein>
    <recommendedName>
        <fullName evidence="2">RING-type E3 ubiquitin transferase</fullName>
        <ecNumber evidence="2">2.3.2.27</ecNumber>
    </recommendedName>
</protein>
<evidence type="ECO:0000256" key="7">
    <source>
        <dbReference type="ARBA" id="ARBA00022833"/>
    </source>
</evidence>
<evidence type="ECO:0000256" key="3">
    <source>
        <dbReference type="ARBA" id="ARBA00022679"/>
    </source>
</evidence>
<evidence type="ECO:0000256" key="4">
    <source>
        <dbReference type="ARBA" id="ARBA00022723"/>
    </source>
</evidence>
<feature type="domain" description="MGRN1/RNF157-like N-terminal" evidence="8">
    <location>
        <begin position="6"/>
        <end position="43"/>
    </location>
</feature>
<evidence type="ECO:0000256" key="6">
    <source>
        <dbReference type="ARBA" id="ARBA00022786"/>
    </source>
</evidence>
<accession>A0A498HJ05</accession>
<reference evidence="9 10" key="1">
    <citation type="submission" date="2018-10" db="EMBL/GenBank/DDBJ databases">
        <title>A high-quality apple genome assembly.</title>
        <authorList>
            <person name="Hu J."/>
        </authorList>
    </citation>
    <scope>NUCLEOTIDE SEQUENCE [LARGE SCALE GENOMIC DNA]</scope>
    <source>
        <strain evidence="10">cv. HFTH1</strain>
        <tissue evidence="9">Young leaf</tissue>
    </source>
</reference>
<dbReference type="Pfam" id="PF26192">
    <property type="entry name" value="RNF157-like_N"/>
    <property type="match status" value="2"/>
</dbReference>
<feature type="domain" description="MGRN1/RNF157-like N-terminal" evidence="8">
    <location>
        <begin position="57"/>
        <end position="82"/>
    </location>
</feature>
<dbReference type="AlphaFoldDB" id="A0A498HJ05"/>
<comment type="catalytic activity">
    <reaction evidence="1">
        <text>S-ubiquitinyl-[E2 ubiquitin-conjugating enzyme]-L-cysteine + [acceptor protein]-L-lysine = [E2 ubiquitin-conjugating enzyme]-L-cysteine + N(6)-ubiquitinyl-[acceptor protein]-L-lysine.</text>
        <dbReference type="EC" id="2.3.2.27"/>
    </reaction>
</comment>
<evidence type="ECO:0000256" key="1">
    <source>
        <dbReference type="ARBA" id="ARBA00000900"/>
    </source>
</evidence>